<dbReference type="InterPro" id="IPR006073">
    <property type="entry name" value="GTP-bd"/>
</dbReference>
<organism evidence="14 15">
    <name type="scientific">Alkalibaculum sporogenes</name>
    <dbReference type="NCBI Taxonomy" id="2655001"/>
    <lineage>
        <taxon>Bacteria</taxon>
        <taxon>Bacillati</taxon>
        <taxon>Bacillota</taxon>
        <taxon>Clostridia</taxon>
        <taxon>Eubacteriales</taxon>
        <taxon>Eubacteriaceae</taxon>
        <taxon>Alkalibaculum</taxon>
    </lineage>
</organism>
<evidence type="ECO:0000259" key="13">
    <source>
        <dbReference type="PROSITE" id="PS51883"/>
    </source>
</evidence>
<name>A0A6A7K8W8_9FIRM</name>
<dbReference type="GO" id="GO:0005737">
    <property type="term" value="C:cytoplasm"/>
    <property type="evidence" value="ECO:0007669"/>
    <property type="project" value="UniProtKB-SubCell"/>
</dbReference>
<dbReference type="NCBIfam" id="TIGR03595">
    <property type="entry name" value="Obg_CgtA_exten"/>
    <property type="match status" value="1"/>
</dbReference>
<evidence type="ECO:0000256" key="5">
    <source>
        <dbReference type="ARBA" id="ARBA00022741"/>
    </source>
</evidence>
<feature type="binding site" evidence="9">
    <location>
        <begin position="190"/>
        <end position="194"/>
    </location>
    <ligand>
        <name>GTP</name>
        <dbReference type="ChEBI" id="CHEBI:37565"/>
    </ligand>
</feature>
<dbReference type="CDD" id="cd01898">
    <property type="entry name" value="Obg"/>
    <property type="match status" value="1"/>
</dbReference>
<dbReference type="InterPro" id="IPR006074">
    <property type="entry name" value="GTP1-OBG_CS"/>
</dbReference>
<dbReference type="InterPro" id="IPR031167">
    <property type="entry name" value="G_OBG"/>
</dbReference>
<feature type="binding site" evidence="9">
    <location>
        <begin position="165"/>
        <end position="172"/>
    </location>
    <ligand>
        <name>GTP</name>
        <dbReference type="ChEBI" id="CHEBI:37565"/>
    </ligand>
</feature>
<comment type="caution">
    <text evidence="14">The sequence shown here is derived from an EMBL/GenBank/DDBJ whole genome shotgun (WGS) entry which is preliminary data.</text>
</comment>
<evidence type="ECO:0000256" key="4">
    <source>
        <dbReference type="ARBA" id="ARBA00022723"/>
    </source>
</evidence>
<keyword evidence="8 9" id="KW-0342">GTP-binding</keyword>
<dbReference type="GO" id="GO:0005525">
    <property type="term" value="F:GTP binding"/>
    <property type="evidence" value="ECO:0007669"/>
    <property type="project" value="UniProtKB-UniRule"/>
</dbReference>
<dbReference type="PRINTS" id="PR00326">
    <property type="entry name" value="GTP1OBG"/>
</dbReference>
<gene>
    <name evidence="14" type="primary">obgE</name>
    <name evidence="9" type="synonym">obg</name>
    <name evidence="14" type="ORF">GC105_08955</name>
</gene>
<dbReference type="InterPro" id="IPR015349">
    <property type="entry name" value="OCT_dom"/>
</dbReference>
<feature type="domain" description="OCT" evidence="12">
    <location>
        <begin position="349"/>
        <end position="426"/>
    </location>
</feature>
<keyword evidence="7 9" id="KW-0460">Magnesium</keyword>
<evidence type="ECO:0000256" key="2">
    <source>
        <dbReference type="ARBA" id="ARBA00007699"/>
    </source>
</evidence>
<feature type="binding site" evidence="9">
    <location>
        <begin position="311"/>
        <end position="313"/>
    </location>
    <ligand>
        <name>GTP</name>
        <dbReference type="ChEBI" id="CHEBI:37565"/>
    </ligand>
</feature>
<evidence type="ECO:0000256" key="8">
    <source>
        <dbReference type="ARBA" id="ARBA00023134"/>
    </source>
</evidence>
<evidence type="ECO:0000313" key="15">
    <source>
        <dbReference type="Proteomes" id="UP000440004"/>
    </source>
</evidence>
<dbReference type="Gene3D" id="3.30.300.350">
    <property type="entry name" value="GTP-binding protein OBG, C-terminal domain"/>
    <property type="match status" value="1"/>
</dbReference>
<dbReference type="PROSITE" id="PS00905">
    <property type="entry name" value="GTP1_OBG"/>
    <property type="match status" value="1"/>
</dbReference>
<dbReference type="Pfam" id="PF01926">
    <property type="entry name" value="MMR_HSR1"/>
    <property type="match status" value="1"/>
</dbReference>
<dbReference type="Gene3D" id="3.40.50.300">
    <property type="entry name" value="P-loop containing nucleotide triphosphate hydrolases"/>
    <property type="match status" value="1"/>
</dbReference>
<dbReference type="NCBIfam" id="NF008954">
    <property type="entry name" value="PRK12296.1"/>
    <property type="match status" value="1"/>
</dbReference>
<dbReference type="InterPro" id="IPR036346">
    <property type="entry name" value="GTP-bd_prot_GTP1/OBG_C_sf"/>
</dbReference>
<sequence length="426" mass="46899">MFVDRIQIDVKAGNGGHGSVAFRREKYVPNGGPAGGDGGKGGDVIIRVNPSLRTLIDFRYKKKHNAQPGGNGEGSNRSGSAGDDLIIGVPPGTIIKNKMNDNIIADLTEIGEEIIIAKGGKGGRGNQHFATSTRQAPRFAEGGEKGDELSLVLELKLLADVGLLGFPNVGKSTFLSVISKAKPKIADYPFTTLVPNLGVVKWKDYASFVVADIPGLIEGANEGAGLGHQFLRHVERTKLLVHILDISGFDGRDPFDDFTKINIELEKHNKKLSKRTQVVALNKADVIENISDLDDLIQKLNDKGFEVFIISAATGEGTDKLLDRIVMLLKEIGEVEPIFDMPEESEKIYRPTFKKEYTVRKENDYFIIEGDLVDKLLNSVNFEDYDSVAYFQRVLRNKGVISDLEDLGIEDGKVVKLSYIEFEYFK</sequence>
<dbReference type="InterPro" id="IPR006169">
    <property type="entry name" value="GTP1_OBG_dom"/>
</dbReference>
<keyword evidence="5 9" id="KW-0547">Nucleotide-binding</keyword>
<feature type="binding site" evidence="9">
    <location>
        <begin position="212"/>
        <end position="215"/>
    </location>
    <ligand>
        <name>GTP</name>
        <dbReference type="ChEBI" id="CHEBI:37565"/>
    </ligand>
</feature>
<dbReference type="EMBL" id="WHNX01000012">
    <property type="protein sequence ID" value="MPW25918.1"/>
    <property type="molecule type" value="Genomic_DNA"/>
</dbReference>
<dbReference type="PANTHER" id="PTHR11702">
    <property type="entry name" value="DEVELOPMENTALLY REGULATED GTP-BINDING PROTEIN-RELATED"/>
    <property type="match status" value="1"/>
</dbReference>
<dbReference type="InterPro" id="IPR027417">
    <property type="entry name" value="P-loop_NTPase"/>
</dbReference>
<comment type="function">
    <text evidence="9">An essential GTPase which binds GTP, GDP and possibly (p)ppGpp with moderate affinity, with high nucleotide exchange rates and a fairly low GTP hydrolysis rate. Plays a role in control of the cell cycle, stress response, ribosome biogenesis and in those bacteria that undergo differentiation, in morphogenesis control.</text>
</comment>
<feature type="region of interest" description="Disordered" evidence="10">
    <location>
        <begin position="63"/>
        <end position="83"/>
    </location>
</feature>
<dbReference type="Gene3D" id="2.70.210.12">
    <property type="entry name" value="GTP1/OBG domain"/>
    <property type="match status" value="1"/>
</dbReference>
<feature type="binding site" evidence="9">
    <location>
        <position position="192"/>
    </location>
    <ligand>
        <name>Mg(2+)</name>
        <dbReference type="ChEBI" id="CHEBI:18420"/>
    </ligand>
</feature>
<dbReference type="PROSITE" id="PS51883">
    <property type="entry name" value="OBG"/>
    <property type="match status" value="1"/>
</dbReference>
<keyword evidence="15" id="KW-1185">Reference proteome</keyword>
<comment type="subcellular location">
    <subcellularLocation>
        <location evidence="9">Cytoplasm</location>
    </subcellularLocation>
</comment>
<dbReference type="SUPFAM" id="SSF82051">
    <property type="entry name" value="Obg GTP-binding protein N-terminal domain"/>
    <property type="match status" value="1"/>
</dbReference>
<evidence type="ECO:0000256" key="3">
    <source>
        <dbReference type="ARBA" id="ARBA00022490"/>
    </source>
</evidence>
<dbReference type="InterPro" id="IPR036726">
    <property type="entry name" value="GTP1_OBG_dom_sf"/>
</dbReference>
<dbReference type="AlphaFoldDB" id="A0A6A7K8W8"/>
<evidence type="ECO:0000313" key="14">
    <source>
        <dbReference type="EMBL" id="MPW25918.1"/>
    </source>
</evidence>
<dbReference type="GO" id="GO:0042254">
    <property type="term" value="P:ribosome biogenesis"/>
    <property type="evidence" value="ECO:0007669"/>
    <property type="project" value="UniProtKB-UniRule"/>
</dbReference>
<dbReference type="PROSITE" id="PS51710">
    <property type="entry name" value="G_OBG"/>
    <property type="match status" value="1"/>
</dbReference>
<dbReference type="SUPFAM" id="SSF52540">
    <property type="entry name" value="P-loop containing nucleoside triphosphate hydrolases"/>
    <property type="match status" value="1"/>
</dbReference>
<keyword evidence="4 9" id="KW-0479">Metal-binding</keyword>
<dbReference type="NCBIfam" id="NF008956">
    <property type="entry name" value="PRK12299.1"/>
    <property type="match status" value="1"/>
</dbReference>
<evidence type="ECO:0000256" key="1">
    <source>
        <dbReference type="ARBA" id="ARBA00001946"/>
    </source>
</evidence>
<evidence type="ECO:0000259" key="12">
    <source>
        <dbReference type="PROSITE" id="PS51881"/>
    </source>
</evidence>
<dbReference type="FunFam" id="2.70.210.12:FF:000001">
    <property type="entry name" value="GTPase Obg"/>
    <property type="match status" value="1"/>
</dbReference>
<feature type="domain" description="Obg" evidence="13">
    <location>
        <begin position="1"/>
        <end position="158"/>
    </location>
</feature>
<keyword evidence="6 9" id="KW-0378">Hydrolase</keyword>
<feature type="binding site" evidence="9">
    <location>
        <position position="172"/>
    </location>
    <ligand>
        <name>Mg(2+)</name>
        <dbReference type="ChEBI" id="CHEBI:18420"/>
    </ligand>
</feature>
<dbReference type="InterPro" id="IPR045086">
    <property type="entry name" value="OBG_GTPase"/>
</dbReference>
<proteinExistence type="inferred from homology"/>
<dbReference type="EC" id="3.6.5.-" evidence="9"/>
<dbReference type="Pfam" id="PF01018">
    <property type="entry name" value="GTP1_OBG"/>
    <property type="match status" value="1"/>
</dbReference>
<evidence type="ECO:0000256" key="6">
    <source>
        <dbReference type="ARBA" id="ARBA00022801"/>
    </source>
</evidence>
<dbReference type="GO" id="GO:0003924">
    <property type="term" value="F:GTPase activity"/>
    <property type="evidence" value="ECO:0007669"/>
    <property type="project" value="UniProtKB-UniRule"/>
</dbReference>
<dbReference type="RefSeq" id="WP_152803862.1">
    <property type="nucleotide sequence ID" value="NZ_WHNX01000012.1"/>
</dbReference>
<dbReference type="PROSITE" id="PS51881">
    <property type="entry name" value="OCT"/>
    <property type="match status" value="1"/>
</dbReference>
<dbReference type="NCBIfam" id="TIGR02729">
    <property type="entry name" value="Obg_CgtA"/>
    <property type="match status" value="1"/>
</dbReference>
<evidence type="ECO:0000256" key="10">
    <source>
        <dbReference type="SAM" id="MobiDB-lite"/>
    </source>
</evidence>
<feature type="binding site" evidence="9">
    <location>
        <begin position="282"/>
        <end position="285"/>
    </location>
    <ligand>
        <name>GTP</name>
        <dbReference type="ChEBI" id="CHEBI:37565"/>
    </ligand>
</feature>
<dbReference type="Proteomes" id="UP000440004">
    <property type="component" value="Unassembled WGS sequence"/>
</dbReference>
<evidence type="ECO:0000256" key="7">
    <source>
        <dbReference type="ARBA" id="ARBA00022842"/>
    </source>
</evidence>
<keyword evidence="3 9" id="KW-0963">Cytoplasm</keyword>
<reference evidence="14 15" key="1">
    <citation type="submission" date="2019-10" db="EMBL/GenBank/DDBJ databases">
        <title>Alkalibaculum tamaniensis sp.nov., a new alkaliphilic acetogen, isolated on methoxylated aromatics from a mud volcano.</title>
        <authorList>
            <person name="Khomyakova M.A."/>
            <person name="Merkel A.Y."/>
            <person name="Bonch-Osmolovskaya E.A."/>
            <person name="Slobodkin A.I."/>
        </authorList>
    </citation>
    <scope>NUCLEOTIDE SEQUENCE [LARGE SCALE GENOMIC DNA]</scope>
    <source>
        <strain evidence="14 15">M08DMB</strain>
    </source>
</reference>
<dbReference type="GO" id="GO:0000287">
    <property type="term" value="F:magnesium ion binding"/>
    <property type="evidence" value="ECO:0007669"/>
    <property type="project" value="InterPro"/>
</dbReference>
<comment type="cofactor">
    <cofactor evidence="1 9">
        <name>Mg(2+)</name>
        <dbReference type="ChEBI" id="CHEBI:18420"/>
    </cofactor>
</comment>
<accession>A0A6A7K8W8</accession>
<dbReference type="Pfam" id="PF09269">
    <property type="entry name" value="DUF1967"/>
    <property type="match status" value="1"/>
</dbReference>
<dbReference type="NCBIfam" id="NF008955">
    <property type="entry name" value="PRK12297.1"/>
    <property type="match status" value="1"/>
</dbReference>
<protein>
    <recommendedName>
        <fullName evidence="9">GTPase Obg</fullName>
        <ecNumber evidence="9">3.6.5.-</ecNumber>
    </recommendedName>
    <alternativeName>
        <fullName evidence="9">GTP-binding protein Obg</fullName>
    </alternativeName>
</protein>
<comment type="similarity">
    <text evidence="2 9">Belongs to the TRAFAC class OBG-HflX-like GTPase superfamily. OBG GTPase family.</text>
</comment>
<dbReference type="InterPro" id="IPR014100">
    <property type="entry name" value="GTP-bd_Obg/CgtA"/>
</dbReference>
<dbReference type="PANTHER" id="PTHR11702:SF31">
    <property type="entry name" value="MITOCHONDRIAL RIBOSOME-ASSOCIATED GTPASE 2"/>
    <property type="match status" value="1"/>
</dbReference>
<evidence type="ECO:0000259" key="11">
    <source>
        <dbReference type="PROSITE" id="PS51710"/>
    </source>
</evidence>
<comment type="subunit">
    <text evidence="9">Monomer.</text>
</comment>
<evidence type="ECO:0000256" key="9">
    <source>
        <dbReference type="HAMAP-Rule" id="MF_01454"/>
    </source>
</evidence>
<dbReference type="HAMAP" id="MF_01454">
    <property type="entry name" value="GTPase_Obg"/>
    <property type="match status" value="1"/>
</dbReference>
<feature type="domain" description="OBG-type G" evidence="11">
    <location>
        <begin position="159"/>
        <end position="330"/>
    </location>
</feature>
<dbReference type="SUPFAM" id="SSF102741">
    <property type="entry name" value="Obg GTP-binding protein C-terminal domain"/>
    <property type="match status" value="1"/>
</dbReference>